<keyword evidence="2" id="KW-0677">Repeat</keyword>
<keyword evidence="1" id="KW-0479">Metal-binding</keyword>
<dbReference type="GO" id="GO:0043161">
    <property type="term" value="P:proteasome-mediated ubiquitin-dependent protein catabolic process"/>
    <property type="evidence" value="ECO:0007669"/>
    <property type="project" value="TreeGrafter"/>
</dbReference>
<sequence>MEFPHLGEHCSEPSCRQLDFLPVRCDGCSNIFCSDHFKYSAHSCPAAYKKDVQVPLCPLCGIAVPFKKSEAPDIRMSEHIDNNCTSDVALSKRKVYTNKCSFRGCKVKEMVRVECPECRQNFCLKHRHTADHKCDRRPPPGGGKAGEAALKRLKASQTGTPRAQSSLGGQASIMPNGITEEEALAMALAESAGGSVEGVQGASMAVGATNQVVPGGLLSDLPQSREEEERMLAEALRRTASETQQNKKSCALS</sequence>
<feature type="region of interest" description="Disordered" evidence="5">
    <location>
        <begin position="213"/>
        <end position="253"/>
    </location>
</feature>
<dbReference type="PROSITE" id="PS51039">
    <property type="entry name" value="ZF_AN1"/>
    <property type="match status" value="2"/>
</dbReference>
<reference evidence="6" key="1">
    <citation type="submission" date="2020-11" db="EMBL/GenBank/DDBJ databases">
        <authorList>
            <person name="Tran Van P."/>
        </authorList>
    </citation>
    <scope>NUCLEOTIDE SEQUENCE</scope>
</reference>
<evidence type="ECO:0000256" key="4">
    <source>
        <dbReference type="ARBA" id="ARBA00022833"/>
    </source>
</evidence>
<feature type="compositionally biased region" description="Polar residues" evidence="5">
    <location>
        <begin position="156"/>
        <end position="169"/>
    </location>
</feature>
<dbReference type="SMART" id="SM00154">
    <property type="entry name" value="ZnF_AN1"/>
    <property type="match status" value="2"/>
</dbReference>
<keyword evidence="4" id="KW-0862">Zinc</keyword>
<dbReference type="GO" id="GO:0005783">
    <property type="term" value="C:endoplasmic reticulum"/>
    <property type="evidence" value="ECO:0007669"/>
    <property type="project" value="TreeGrafter"/>
</dbReference>
<dbReference type="PANTHER" id="PTHR14677">
    <property type="entry name" value="ARSENITE INDUCUBLE RNA ASSOCIATED PROTEIN AIP-1-RELATED"/>
    <property type="match status" value="1"/>
</dbReference>
<evidence type="ECO:0000256" key="3">
    <source>
        <dbReference type="ARBA" id="ARBA00022771"/>
    </source>
</evidence>
<organism evidence="6">
    <name type="scientific">Cyprideis torosa</name>
    <dbReference type="NCBI Taxonomy" id="163714"/>
    <lineage>
        <taxon>Eukaryota</taxon>
        <taxon>Metazoa</taxon>
        <taxon>Ecdysozoa</taxon>
        <taxon>Arthropoda</taxon>
        <taxon>Crustacea</taxon>
        <taxon>Oligostraca</taxon>
        <taxon>Ostracoda</taxon>
        <taxon>Podocopa</taxon>
        <taxon>Podocopida</taxon>
        <taxon>Cytherocopina</taxon>
        <taxon>Cytheroidea</taxon>
        <taxon>Cytherideidae</taxon>
        <taxon>Cyprideis</taxon>
    </lineage>
</organism>
<feature type="compositionally biased region" description="Basic and acidic residues" evidence="5">
    <location>
        <begin position="223"/>
        <end position="240"/>
    </location>
</feature>
<dbReference type="InterPro" id="IPR000058">
    <property type="entry name" value="Znf_AN1"/>
</dbReference>
<keyword evidence="3" id="KW-0863">Zinc-finger</keyword>
<dbReference type="Pfam" id="PF25403">
    <property type="entry name" value="zf-C2H2_ZFAND2"/>
    <property type="match status" value="1"/>
</dbReference>
<dbReference type="SUPFAM" id="SSF118310">
    <property type="entry name" value="AN1-like Zinc finger"/>
    <property type="match status" value="2"/>
</dbReference>
<proteinExistence type="predicted"/>
<feature type="region of interest" description="Disordered" evidence="5">
    <location>
        <begin position="152"/>
        <end position="173"/>
    </location>
</feature>
<feature type="compositionally biased region" description="Polar residues" evidence="5">
    <location>
        <begin position="241"/>
        <end position="253"/>
    </location>
</feature>
<dbReference type="GO" id="GO:0045047">
    <property type="term" value="P:protein targeting to ER"/>
    <property type="evidence" value="ECO:0007669"/>
    <property type="project" value="TreeGrafter"/>
</dbReference>
<dbReference type="OrthoDB" id="431929at2759"/>
<dbReference type="FunFam" id="4.10.1110.10:FF:000003">
    <property type="entry name" value="AN1-type zinc finger protein 2B isoform X1"/>
    <property type="match status" value="1"/>
</dbReference>
<evidence type="ECO:0000256" key="1">
    <source>
        <dbReference type="ARBA" id="ARBA00022723"/>
    </source>
</evidence>
<dbReference type="InterPro" id="IPR035896">
    <property type="entry name" value="AN1-like_Znf"/>
</dbReference>
<evidence type="ECO:0000256" key="5">
    <source>
        <dbReference type="SAM" id="MobiDB-lite"/>
    </source>
</evidence>
<dbReference type="AlphaFoldDB" id="A0A7R8WEK6"/>
<evidence type="ECO:0000256" key="2">
    <source>
        <dbReference type="ARBA" id="ARBA00022737"/>
    </source>
</evidence>
<protein>
    <submittedName>
        <fullName evidence="6">Uncharacterized protein</fullName>
    </submittedName>
</protein>
<dbReference type="Gene3D" id="4.10.1110.10">
    <property type="entry name" value="AN1-like Zinc finger"/>
    <property type="match status" value="2"/>
</dbReference>
<dbReference type="InterPro" id="IPR057357">
    <property type="entry name" value="Znf-C2H2_ZFAND2A/B"/>
</dbReference>
<dbReference type="Pfam" id="PF01428">
    <property type="entry name" value="zf-AN1"/>
    <property type="match status" value="2"/>
</dbReference>
<evidence type="ECO:0000313" key="6">
    <source>
        <dbReference type="EMBL" id="CAD7229549.1"/>
    </source>
</evidence>
<name>A0A7R8WEK6_9CRUS</name>
<dbReference type="PANTHER" id="PTHR14677:SF20">
    <property type="entry name" value="ZINC FINGER AN1-TYPE CONTAINING 2A-RELATED"/>
    <property type="match status" value="1"/>
</dbReference>
<accession>A0A7R8WEK6</accession>
<dbReference type="GO" id="GO:0008270">
    <property type="term" value="F:zinc ion binding"/>
    <property type="evidence" value="ECO:0007669"/>
    <property type="project" value="UniProtKB-KW"/>
</dbReference>
<dbReference type="EMBL" id="OB662135">
    <property type="protein sequence ID" value="CAD7229549.1"/>
    <property type="molecule type" value="Genomic_DNA"/>
</dbReference>
<gene>
    <name evidence="6" type="ORF">CTOB1V02_LOCUS7418</name>
</gene>